<proteinExistence type="predicted"/>
<dbReference type="EMBL" id="JAIVFP010000001">
    <property type="protein sequence ID" value="MCI4683273.1"/>
    <property type="molecule type" value="Genomic_DNA"/>
</dbReference>
<keyword evidence="3" id="KW-1185">Reference proteome</keyword>
<accession>A0ABS9Z6K6</accession>
<keyword evidence="1" id="KW-0732">Signal</keyword>
<gene>
    <name evidence="2" type="ORF">K2U94_10915</name>
</gene>
<evidence type="ECO:0000313" key="2">
    <source>
        <dbReference type="EMBL" id="MCI4683273.1"/>
    </source>
</evidence>
<comment type="caution">
    <text evidence="2">The sequence shown here is derived from an EMBL/GenBank/DDBJ whole genome shotgun (WGS) entry which is preliminary data.</text>
</comment>
<evidence type="ECO:0000256" key="1">
    <source>
        <dbReference type="SAM" id="SignalP"/>
    </source>
</evidence>
<sequence>MKHRFVTLAALTAVSGAQLLATPARAFDGCLGAKVVACLDGVRPYISEIDYRIAAETIDKYLAGDITGKRKAKSSLLLSYHSRFSGPYDPAQSLVIDYSASLATIGVEIGLRPGVQTAESEDDYLATHMYEAVLFALGTRAHCRELATPQDFYLFFHTHVRPKLKMVKVQRAVGEFKPPAEFYADTGWIGICGNQVNYIVSAAAWGPMRADMARRYGSFMASLAFR</sequence>
<name>A0ABS9Z6K6_9HYPH</name>
<protein>
    <submittedName>
        <fullName evidence="2">Uncharacterized protein</fullName>
    </submittedName>
</protein>
<reference evidence="2" key="1">
    <citation type="journal article" date="2022" name="ISME J.">
        <title>Identification of active gaseous-alkane degraders at natural gas seeps.</title>
        <authorList>
            <person name="Farhan Ul Haque M."/>
            <person name="Hernandez M."/>
            <person name="Crombie A.T."/>
            <person name="Murrell J.C."/>
        </authorList>
    </citation>
    <scope>NUCLEOTIDE SEQUENCE</scope>
    <source>
        <strain evidence="2">PC2</strain>
    </source>
</reference>
<evidence type="ECO:0000313" key="3">
    <source>
        <dbReference type="Proteomes" id="UP001139104"/>
    </source>
</evidence>
<dbReference type="RefSeq" id="WP_243067234.1">
    <property type="nucleotide sequence ID" value="NZ_JAIVFK010000068.1"/>
</dbReference>
<dbReference type="Proteomes" id="UP001139104">
    <property type="component" value="Unassembled WGS sequence"/>
</dbReference>
<feature type="chain" id="PRO_5046112920" evidence="1">
    <location>
        <begin position="27"/>
        <end position="226"/>
    </location>
</feature>
<feature type="signal peptide" evidence="1">
    <location>
        <begin position="1"/>
        <end position="26"/>
    </location>
</feature>
<organism evidence="2 3">
    <name type="scientific">Candidatus Rhodoblastus alkanivorans</name>
    <dbReference type="NCBI Taxonomy" id="2954117"/>
    <lineage>
        <taxon>Bacteria</taxon>
        <taxon>Pseudomonadati</taxon>
        <taxon>Pseudomonadota</taxon>
        <taxon>Alphaproteobacteria</taxon>
        <taxon>Hyphomicrobiales</taxon>
        <taxon>Rhodoblastaceae</taxon>
        <taxon>Rhodoblastus</taxon>
    </lineage>
</organism>